<reference evidence="15 16" key="1">
    <citation type="journal article" date="2011" name="Proc. Natl. Acad. Sci. U.S.A.">
        <title>Genome and transcriptome analyses of the mountain pine beetle-fungal symbiont Grosmannia clavigera, a lodgepole pine pathogen.</title>
        <authorList>
            <person name="DiGuistini S."/>
            <person name="Wang Y."/>
            <person name="Liao N.Y."/>
            <person name="Taylor G."/>
            <person name="Tanguay P."/>
            <person name="Feau N."/>
            <person name="Henrissat B."/>
            <person name="Chan S.K."/>
            <person name="Hesse-Orce U."/>
            <person name="Alamouti S.M."/>
            <person name="Tsui C.K.M."/>
            <person name="Docking R.T."/>
            <person name="Levasseur A."/>
            <person name="Haridas S."/>
            <person name="Robertson G."/>
            <person name="Birol I."/>
            <person name="Holt R.A."/>
            <person name="Marra M.A."/>
            <person name="Hamelin R.C."/>
            <person name="Hirst M."/>
            <person name="Jones S.J.M."/>
            <person name="Bohlmann J."/>
            <person name="Breuil C."/>
        </authorList>
    </citation>
    <scope>NUCLEOTIDE SEQUENCE [LARGE SCALE GENOMIC DNA]</scope>
    <source>
        <strain evidence="16">kw1407 / UAMH 11150</strain>
    </source>
</reference>
<keyword evidence="3" id="KW-0479">Metal-binding</keyword>
<dbReference type="SUPFAM" id="SSF52540">
    <property type="entry name" value="P-loop containing nucleoside triphosphate hydrolases"/>
    <property type="match status" value="2"/>
</dbReference>
<gene>
    <name evidence="15" type="ORF">CMQ_5877</name>
</gene>
<feature type="compositionally biased region" description="Basic and acidic residues" evidence="11">
    <location>
        <begin position="335"/>
        <end position="346"/>
    </location>
</feature>
<feature type="compositionally biased region" description="Low complexity" evidence="11">
    <location>
        <begin position="1669"/>
        <end position="1687"/>
    </location>
</feature>
<accession>F0XIL4</accession>
<evidence type="ECO:0000256" key="5">
    <source>
        <dbReference type="ARBA" id="ARBA00022741"/>
    </source>
</evidence>
<feature type="compositionally biased region" description="Basic and acidic residues" evidence="11">
    <location>
        <begin position="1781"/>
        <end position="1796"/>
    </location>
</feature>
<dbReference type="OrthoDB" id="5857104at2759"/>
<keyword evidence="16" id="KW-1185">Reference proteome</keyword>
<dbReference type="Proteomes" id="UP000007796">
    <property type="component" value="Unassembled WGS sequence"/>
</dbReference>
<dbReference type="SMART" id="SM00249">
    <property type="entry name" value="PHD"/>
    <property type="match status" value="2"/>
</dbReference>
<keyword evidence="9" id="KW-0067">ATP-binding</keyword>
<feature type="compositionally biased region" description="Basic residues" evidence="11">
    <location>
        <begin position="1615"/>
        <end position="1637"/>
    </location>
</feature>
<feature type="compositionally biased region" description="Basic and acidic residues" evidence="11">
    <location>
        <begin position="1531"/>
        <end position="1540"/>
    </location>
</feature>
<dbReference type="InterPro" id="IPR016197">
    <property type="entry name" value="Chromo-like_dom_sf"/>
</dbReference>
<feature type="compositionally biased region" description="Basic and acidic residues" evidence="11">
    <location>
        <begin position="365"/>
        <end position="374"/>
    </location>
</feature>
<dbReference type="Gene3D" id="3.40.50.300">
    <property type="entry name" value="P-loop containing nucleotide triphosphate hydrolases"/>
    <property type="match status" value="1"/>
</dbReference>
<dbReference type="GO" id="GO:0042393">
    <property type="term" value="F:histone binding"/>
    <property type="evidence" value="ECO:0007669"/>
    <property type="project" value="TreeGrafter"/>
</dbReference>
<dbReference type="GO" id="GO:0003682">
    <property type="term" value="F:chromatin binding"/>
    <property type="evidence" value="ECO:0007669"/>
    <property type="project" value="TreeGrafter"/>
</dbReference>
<keyword evidence="6" id="KW-0863">Zinc-finger</keyword>
<evidence type="ECO:0000256" key="9">
    <source>
        <dbReference type="ARBA" id="ARBA00022840"/>
    </source>
</evidence>
<dbReference type="HOGENOM" id="CLU_000315_18_0_1"/>
<dbReference type="Gene3D" id="3.40.50.10810">
    <property type="entry name" value="Tandem AAA-ATPase domain"/>
    <property type="match status" value="1"/>
</dbReference>
<dbReference type="Gene3D" id="2.40.50.40">
    <property type="match status" value="1"/>
</dbReference>
<keyword evidence="5" id="KW-0547">Nucleotide-binding</keyword>
<dbReference type="Pfam" id="PF23615">
    <property type="entry name" value="Chromo_MIT1"/>
    <property type="match status" value="1"/>
</dbReference>
<organism evidence="16">
    <name type="scientific">Grosmannia clavigera (strain kw1407 / UAMH 11150)</name>
    <name type="common">Blue stain fungus</name>
    <name type="synonym">Graphiocladiella clavigera</name>
    <dbReference type="NCBI Taxonomy" id="655863"/>
    <lineage>
        <taxon>Eukaryota</taxon>
        <taxon>Fungi</taxon>
        <taxon>Dikarya</taxon>
        <taxon>Ascomycota</taxon>
        <taxon>Pezizomycotina</taxon>
        <taxon>Sordariomycetes</taxon>
        <taxon>Sordariomycetidae</taxon>
        <taxon>Ophiostomatales</taxon>
        <taxon>Ophiostomataceae</taxon>
        <taxon>Leptographium</taxon>
    </lineage>
</organism>
<feature type="compositionally biased region" description="Low complexity" evidence="11">
    <location>
        <begin position="398"/>
        <end position="407"/>
    </location>
</feature>
<dbReference type="GO" id="GO:0005634">
    <property type="term" value="C:nucleus"/>
    <property type="evidence" value="ECO:0007669"/>
    <property type="project" value="UniProtKB-SubCell"/>
</dbReference>
<evidence type="ECO:0000256" key="3">
    <source>
        <dbReference type="ARBA" id="ARBA00022723"/>
    </source>
</evidence>
<dbReference type="InterPro" id="IPR038718">
    <property type="entry name" value="SNF2-like_sf"/>
</dbReference>
<dbReference type="InParanoid" id="F0XIL4"/>
<feature type="compositionally biased region" description="Gly residues" evidence="11">
    <location>
        <begin position="1583"/>
        <end position="1593"/>
    </location>
</feature>
<dbReference type="CDD" id="cd17919">
    <property type="entry name" value="DEXHc_Snf"/>
    <property type="match status" value="1"/>
</dbReference>
<dbReference type="InterPro" id="IPR001650">
    <property type="entry name" value="Helicase_C-like"/>
</dbReference>
<feature type="compositionally biased region" description="Acidic residues" evidence="11">
    <location>
        <begin position="437"/>
        <end position="446"/>
    </location>
</feature>
<dbReference type="InterPro" id="IPR055565">
    <property type="entry name" value="DUF7141"/>
</dbReference>
<evidence type="ECO:0000259" key="12">
    <source>
        <dbReference type="PROSITE" id="PS50013"/>
    </source>
</evidence>
<dbReference type="GO" id="GO:0005524">
    <property type="term" value="F:ATP binding"/>
    <property type="evidence" value="ECO:0007669"/>
    <property type="project" value="UniProtKB-KW"/>
</dbReference>
<dbReference type="InterPro" id="IPR000953">
    <property type="entry name" value="Chromo/chromo_shadow_dom"/>
</dbReference>
<evidence type="ECO:0000256" key="4">
    <source>
        <dbReference type="ARBA" id="ARBA00022737"/>
    </source>
</evidence>
<evidence type="ECO:0000256" key="8">
    <source>
        <dbReference type="ARBA" id="ARBA00022833"/>
    </source>
</evidence>
<dbReference type="GeneID" id="25979247"/>
<evidence type="ECO:0000313" key="15">
    <source>
        <dbReference type="EMBL" id="EFX02516.1"/>
    </source>
</evidence>
<dbReference type="EMBL" id="GL629771">
    <property type="protein sequence ID" value="EFX02516.1"/>
    <property type="molecule type" value="Genomic_DNA"/>
</dbReference>
<dbReference type="STRING" id="655863.F0XIL4"/>
<feature type="domain" description="Chromo" evidence="12">
    <location>
        <begin position="741"/>
        <end position="777"/>
    </location>
</feature>
<evidence type="ECO:0000256" key="2">
    <source>
        <dbReference type="ARBA" id="ARBA00011353"/>
    </source>
</evidence>
<evidence type="ECO:0000256" key="6">
    <source>
        <dbReference type="ARBA" id="ARBA00022771"/>
    </source>
</evidence>
<dbReference type="PROSITE" id="PS50013">
    <property type="entry name" value="CHROMO_2"/>
    <property type="match status" value="1"/>
</dbReference>
<keyword evidence="10" id="KW-0539">Nucleus</keyword>
<protein>
    <submittedName>
        <fullName evidence="15">Chromatin remodeling complex subunit</fullName>
    </submittedName>
</protein>
<dbReference type="InterPro" id="IPR001965">
    <property type="entry name" value="Znf_PHD"/>
</dbReference>
<dbReference type="CDD" id="cd15489">
    <property type="entry name" value="PHD_SF"/>
    <property type="match status" value="1"/>
</dbReference>
<feature type="compositionally biased region" description="Low complexity" evidence="11">
    <location>
        <begin position="1716"/>
        <end position="1757"/>
    </location>
</feature>
<evidence type="ECO:0000259" key="14">
    <source>
        <dbReference type="PROSITE" id="PS51194"/>
    </source>
</evidence>
<dbReference type="InterPro" id="IPR056616">
    <property type="entry name" value="Chromo_MIT1"/>
</dbReference>
<evidence type="ECO:0000256" key="7">
    <source>
        <dbReference type="ARBA" id="ARBA00022801"/>
    </source>
</evidence>
<comment type="subcellular location">
    <subcellularLocation>
        <location evidence="1">Nucleus</location>
    </subcellularLocation>
</comment>
<dbReference type="InterPro" id="IPR041684">
    <property type="entry name" value="Znf-PHD-like"/>
</dbReference>
<feature type="compositionally biased region" description="Low complexity" evidence="11">
    <location>
        <begin position="100"/>
        <end position="114"/>
    </location>
</feature>
<dbReference type="Pfam" id="PF00176">
    <property type="entry name" value="SNF2-rel_dom"/>
    <property type="match status" value="1"/>
</dbReference>
<dbReference type="InterPro" id="IPR014001">
    <property type="entry name" value="Helicase_ATP-bd"/>
</dbReference>
<dbReference type="GO" id="GO:0016887">
    <property type="term" value="F:ATP hydrolysis activity"/>
    <property type="evidence" value="ECO:0007669"/>
    <property type="project" value="TreeGrafter"/>
</dbReference>
<dbReference type="InterPro" id="IPR027417">
    <property type="entry name" value="P-loop_NTPase"/>
</dbReference>
<feature type="domain" description="Helicase ATP-binding" evidence="13">
    <location>
        <begin position="933"/>
        <end position="1105"/>
    </location>
</feature>
<keyword evidence="4" id="KW-0677">Repeat</keyword>
<dbReference type="SUPFAM" id="SSF54160">
    <property type="entry name" value="Chromo domain-like"/>
    <property type="match status" value="1"/>
</dbReference>
<dbReference type="Pfam" id="PF15446">
    <property type="entry name" value="zf-PHD-like"/>
    <property type="match status" value="1"/>
</dbReference>
<evidence type="ECO:0000313" key="16">
    <source>
        <dbReference type="Proteomes" id="UP000007796"/>
    </source>
</evidence>
<comment type="subunit">
    <text evidence="2">Component of the NuA4 histone acetyltransferase complex.</text>
</comment>
<dbReference type="InterPro" id="IPR000330">
    <property type="entry name" value="SNF2_N"/>
</dbReference>
<dbReference type="PANTHER" id="PTHR45623:SF17">
    <property type="entry name" value="CHROMODOMAIN-HELICASE-DNA-BINDING PROTEIN 3-RELATED"/>
    <property type="match status" value="1"/>
</dbReference>
<dbReference type="InterPro" id="IPR049730">
    <property type="entry name" value="SNF2/RAD54-like_C"/>
</dbReference>
<feature type="compositionally biased region" description="Acidic residues" evidence="11">
    <location>
        <begin position="314"/>
        <end position="334"/>
    </location>
</feature>
<feature type="domain" description="Helicase C-terminal" evidence="14">
    <location>
        <begin position="1238"/>
        <end position="1390"/>
    </location>
</feature>
<dbReference type="eggNOG" id="KOG0383">
    <property type="taxonomic scope" value="Eukaryota"/>
</dbReference>
<keyword evidence="7" id="KW-0378">Hydrolase</keyword>
<dbReference type="GO" id="GO:0008270">
    <property type="term" value="F:zinc ion binding"/>
    <property type="evidence" value="ECO:0007669"/>
    <property type="project" value="UniProtKB-KW"/>
</dbReference>
<dbReference type="SMART" id="SM00490">
    <property type="entry name" value="HELICc"/>
    <property type="match status" value="1"/>
</dbReference>
<dbReference type="Pfam" id="PF00271">
    <property type="entry name" value="Helicase_C"/>
    <property type="match status" value="1"/>
</dbReference>
<feature type="region of interest" description="Disordered" evidence="11">
    <location>
        <begin position="283"/>
        <end position="448"/>
    </location>
</feature>
<feature type="compositionally biased region" description="Polar residues" evidence="11">
    <location>
        <begin position="347"/>
        <end position="364"/>
    </location>
</feature>
<evidence type="ECO:0000256" key="10">
    <source>
        <dbReference type="ARBA" id="ARBA00023242"/>
    </source>
</evidence>
<dbReference type="SMART" id="SM00487">
    <property type="entry name" value="DEXDc"/>
    <property type="match status" value="1"/>
</dbReference>
<evidence type="ECO:0000259" key="13">
    <source>
        <dbReference type="PROSITE" id="PS51192"/>
    </source>
</evidence>
<evidence type="ECO:0000256" key="1">
    <source>
        <dbReference type="ARBA" id="ARBA00004123"/>
    </source>
</evidence>
<feature type="region of interest" description="Disordered" evidence="11">
    <location>
        <begin position="1526"/>
        <end position="1796"/>
    </location>
</feature>
<name>F0XIL4_GROCL</name>
<feature type="region of interest" description="Disordered" evidence="11">
    <location>
        <begin position="100"/>
        <end position="131"/>
    </location>
</feature>
<feature type="compositionally biased region" description="Acidic residues" evidence="11">
    <location>
        <begin position="1545"/>
        <end position="1561"/>
    </location>
</feature>
<proteinExistence type="predicted"/>
<dbReference type="PROSITE" id="PS51192">
    <property type="entry name" value="HELICASE_ATP_BIND_1"/>
    <property type="match status" value="1"/>
</dbReference>
<keyword evidence="8" id="KW-0862">Zinc</keyword>
<dbReference type="GO" id="GO:0140658">
    <property type="term" value="F:ATP-dependent chromatin remodeler activity"/>
    <property type="evidence" value="ECO:0007669"/>
    <property type="project" value="TreeGrafter"/>
</dbReference>
<sequence length="1931" mass="214731">MPLSSGRVAGNSAFAMIYDDPLFGIMADDDDPTNNEQVAFYDEAEAEATDEAAAAGCDWMDEVDFGSPRSITDAPQLSDEAGHEWELALELQMQLEQLTDPPSQVQTEPQLEPQTELEQEVQPEMEPELEPELDQEPILQPHVPLAEDEASQHADALMEDMVLELHQETPEKPSPQLSVEPCELPQAETILDVPDRSPAVRSDDHQPSHGDTTVQMQVIISPLPASRRAEYKTLPASNYVATVVRRVRGKDRFEIEFDDGERRQVHIGSLFTLPNGQKSLQRFRQTEEGRVSLSAPNGGSSKRRKIHHYRDEFSEQDDEDDILPSDMDMDTGTDTDDHRDNSRLDDSNASDTGLRNELTGSKSTNRQDRGDDPRLRRRHLRSLTELVQSGTRHSSRLTSTATATATGTEDDEATIGTSGRQLRSRRSLPPQRSAKNDDDDMDELAGDGDFVVLSDIRPNQRPRRGWNKRPRGGGSRRYMREDSIEMEVRQRPSRAAKNMRSMVDSFNEDDDDMLYADDGDRSAAVTTPKIINVKEVFQPLTDDGAFADVHSPLCDSCGGGARAANKGLLLHCQGCSLSYHRNCIGYRSARDHMATKVGPDSFVLQCRFCVGVVAARDANSPNLSCCCVCRQSGVACAAFSHKKTAKQEEKLRQENDGIDPITPVDPGLLNRPENVLFRCSNCRLAFHFQHLPPPSADVVSDPSAIDRLHADRLAEYSIDWKCRECLDMPARIDALVAWRPMAGEKAAGQTMDQCPEDEREYLVKWHGMSYAHCVWKPGAWIWGAVHSAMRSAFAKRGGELGPPPVFDSKEAVPEEYLLADVILAVRYKQQRPRNEDIDNIDAAWIKVQGLGYDATEWDGPPPRDSGRRWDAFAAAYDEYLGGRNFHVESSTVIANRIREFRKRRRFEVARSQPAGLTNGSLMPYQMEGLNWLLLNFYKSKSVVLADEMGLGKTVQVVALLAAVVLGEPRCWPFLVVVPNATCGNWRREIKTWAPGLRVVTYHGGREAQRLAYEYELFPDKSRDMRAHVVIMSYDSAQDETTRSRFKGVSWAGLVVDEGQRLKNDQNLLYLALRAMRIGFRLLLTGTPLQNNKRELFNLLQFVDSNNDAAELDERYSDITAENLPELHKLIRPYFLRRTKAEVLKFLPPMAQIIVPVSMTVLQEKLCKSIMAKNPDLIRAIFSKTRLRVAERSSLNNILMQLRKCLCHPFIYNDAIEEKTVDQATMVQNLVEASSKLVLLRIMLPKLKARGRRVLLFSQFLHQLDIVEDFLTILGLPYGRLDGSMSSMEKQKRIDAFNAPDSPLFAFLLSTRAGGVGINLATADTVIVMDPDFNPHQDMQAFSRAHRIGQKNHVLCFQLVTKDSVEEKIMQVGRKKMALDHALIESMDAEDDAGNDLESILKHGAESLFSEHSELNRIVYDSAAVDQLLDRAAQMDDEKKTDQAEGTESQFSFARVWAYETGSLADADIEMGERAGHSEDDHANGNDAAMAGVWDNIIREREAEAARIAAANKEVLGRGGRRRTKVMYAAPRYDDGVDAEARGPQSDEDADGKDHDDGDAEFEAERDVASSSDEDDAADRGTGSDVGGLSGDGGVDSATGRKKRGKQPKGTAISTPRKKATPKKATPKSSPKKMKTRTPQKATPKRAVAERSSSARKAKMLGEVQKQKKQTPVKTTTPKTKGPAKVVTSRGRKTKATSSAPGESPQKKARVEDDGESMSMLSTRSSLRSSPAPSLTTLSMTSVQTLSSDTDTTISQQTVRPRQKKSAAAHPPANSLQRLVKRTHDAHVGVRSEKQRMSEAVTRVAAASREQASQQQGGRMMRKPACKVVTIKADNWDHEDVVSKMEESPGLPFALRPPRDPGPPQSPVVFDVTGSHHLGPRVGNGSAADIKLQNEVDVRLALDVLRPSQPHEALPLREALFERLRHFAHKKQ</sequence>
<dbReference type="GO" id="GO:0000785">
    <property type="term" value="C:chromatin"/>
    <property type="evidence" value="ECO:0007669"/>
    <property type="project" value="TreeGrafter"/>
</dbReference>
<evidence type="ECO:0000256" key="11">
    <source>
        <dbReference type="SAM" id="MobiDB-lite"/>
    </source>
</evidence>
<dbReference type="CDD" id="cd18793">
    <property type="entry name" value="SF2_C_SNF"/>
    <property type="match status" value="1"/>
</dbReference>
<dbReference type="Pfam" id="PF23614">
    <property type="entry name" value="DUF7141"/>
    <property type="match status" value="1"/>
</dbReference>
<feature type="compositionally biased region" description="Acidic residues" evidence="11">
    <location>
        <begin position="115"/>
        <end position="131"/>
    </location>
</feature>
<dbReference type="GO" id="GO:0003677">
    <property type="term" value="F:DNA binding"/>
    <property type="evidence" value="ECO:0007669"/>
    <property type="project" value="TreeGrafter"/>
</dbReference>
<dbReference type="PANTHER" id="PTHR45623">
    <property type="entry name" value="CHROMODOMAIN-HELICASE-DNA-BINDING PROTEIN 3-RELATED-RELATED"/>
    <property type="match status" value="1"/>
</dbReference>
<dbReference type="PROSITE" id="PS51194">
    <property type="entry name" value="HELICASE_CTER"/>
    <property type="match status" value="1"/>
</dbReference>
<dbReference type="RefSeq" id="XP_014171998.1">
    <property type="nucleotide sequence ID" value="XM_014316523.1"/>
</dbReference>